<accession>A0ABS1IYP8</accession>
<protein>
    <recommendedName>
        <fullName evidence="3">Transposase</fullName>
    </recommendedName>
</protein>
<name>A0ABS1IYP8_9FIRM</name>
<comment type="caution">
    <text evidence="1">The sequence shown here is derived from an EMBL/GenBank/DDBJ whole genome shotgun (WGS) entry which is preliminary data.</text>
</comment>
<dbReference type="RefSeq" id="WP_208428023.1">
    <property type="nucleotide sequence ID" value="NZ_JAEPRJ010000001.1"/>
</dbReference>
<dbReference type="Proteomes" id="UP000604730">
    <property type="component" value="Unassembled WGS sequence"/>
</dbReference>
<organism evidence="1 2">
    <name type="scientific">Catonella massiliensis</name>
    <dbReference type="NCBI Taxonomy" id="2799636"/>
    <lineage>
        <taxon>Bacteria</taxon>
        <taxon>Bacillati</taxon>
        <taxon>Bacillota</taxon>
        <taxon>Clostridia</taxon>
        <taxon>Lachnospirales</taxon>
        <taxon>Lachnospiraceae</taxon>
        <taxon>Catonella</taxon>
    </lineage>
</organism>
<keyword evidence="2" id="KW-1185">Reference proteome</keyword>
<evidence type="ECO:0000313" key="1">
    <source>
        <dbReference type="EMBL" id="MBK5896453.1"/>
    </source>
</evidence>
<evidence type="ECO:0000313" key="2">
    <source>
        <dbReference type="Proteomes" id="UP000604730"/>
    </source>
</evidence>
<dbReference type="EMBL" id="JAEPRJ010000001">
    <property type="protein sequence ID" value="MBK5896453.1"/>
    <property type="molecule type" value="Genomic_DNA"/>
</dbReference>
<evidence type="ECO:0008006" key="3">
    <source>
        <dbReference type="Google" id="ProtNLM"/>
    </source>
</evidence>
<sequence>MNNKDKAEKLLEDYNDVFADIVNTLLFDGVNVIKEDSLEDIIEKITTKNGSEVKTMTGGPLSQLYHKGVREGREEGREEGMEQGVNETLLKVYINCRKKGMSIEESEDIVHFADRESLDKAEEEFQRMNSEN</sequence>
<reference evidence="1 2" key="1">
    <citation type="submission" date="2021-01" db="EMBL/GenBank/DDBJ databases">
        <title>Isolation and description of Catonella massiliensis sp. nov., a novel Catonella species, isolated from a stable periodontitis subject.</title>
        <authorList>
            <person name="Antezack A."/>
            <person name="Boxberger M."/>
            <person name="La Scola B."/>
            <person name="Monnet-Corti V."/>
        </authorList>
    </citation>
    <scope>NUCLEOTIDE SEQUENCE [LARGE SCALE GENOMIC DNA]</scope>
    <source>
        <strain evidence="1 2">Marseille-Q4567</strain>
    </source>
</reference>
<proteinExistence type="predicted"/>
<gene>
    <name evidence="1" type="ORF">JJN12_01455</name>
</gene>